<keyword evidence="3" id="KW-1185">Reference proteome</keyword>
<evidence type="ECO:0000313" key="3">
    <source>
        <dbReference type="Proteomes" id="UP000757232"/>
    </source>
</evidence>
<sequence length="123" mass="13456">MVKTSTKYSRKINYEALQNLFASDTNVSNLVPPAEVDLDEKEDYMYTFDDKSDGETMTVVVEEGGGGVGVAAKASSPKGDTSLKGLQAVSEPEGEEDGEGEEIELSEKGDEEYAWDEEYQQEV</sequence>
<dbReference type="AlphaFoldDB" id="A0A9Q5N802"/>
<dbReference type="OrthoDB" id="511529at2759"/>
<gene>
    <name evidence="2" type="ORF">A7U60_g2545</name>
</gene>
<proteinExistence type="predicted"/>
<accession>A0A9Q5N802</accession>
<reference evidence="2" key="1">
    <citation type="submission" date="2016-06" db="EMBL/GenBank/DDBJ databases">
        <title>Draft Genome sequence of the fungus Inonotus baumii.</title>
        <authorList>
            <person name="Zhu H."/>
            <person name="Lin W."/>
        </authorList>
    </citation>
    <scope>NUCLEOTIDE SEQUENCE</scope>
    <source>
        <strain evidence="2">821</strain>
    </source>
</reference>
<protein>
    <submittedName>
        <fullName evidence="2">Uncharacterized protein</fullName>
    </submittedName>
</protein>
<dbReference type="EMBL" id="LNZH02000138">
    <property type="protein sequence ID" value="OCB90255.1"/>
    <property type="molecule type" value="Genomic_DNA"/>
</dbReference>
<evidence type="ECO:0000313" key="2">
    <source>
        <dbReference type="EMBL" id="OCB90255.1"/>
    </source>
</evidence>
<feature type="region of interest" description="Disordered" evidence="1">
    <location>
        <begin position="71"/>
        <end position="123"/>
    </location>
</feature>
<dbReference type="Proteomes" id="UP000757232">
    <property type="component" value="Unassembled WGS sequence"/>
</dbReference>
<comment type="caution">
    <text evidence="2">The sequence shown here is derived from an EMBL/GenBank/DDBJ whole genome shotgun (WGS) entry which is preliminary data.</text>
</comment>
<organism evidence="2 3">
    <name type="scientific">Sanghuangporus baumii</name>
    <name type="common">Phellinus baumii</name>
    <dbReference type="NCBI Taxonomy" id="108892"/>
    <lineage>
        <taxon>Eukaryota</taxon>
        <taxon>Fungi</taxon>
        <taxon>Dikarya</taxon>
        <taxon>Basidiomycota</taxon>
        <taxon>Agaricomycotina</taxon>
        <taxon>Agaricomycetes</taxon>
        <taxon>Hymenochaetales</taxon>
        <taxon>Hymenochaetaceae</taxon>
        <taxon>Sanghuangporus</taxon>
    </lineage>
</organism>
<feature type="compositionally biased region" description="Acidic residues" evidence="1">
    <location>
        <begin position="92"/>
        <end position="123"/>
    </location>
</feature>
<evidence type="ECO:0000256" key="1">
    <source>
        <dbReference type="SAM" id="MobiDB-lite"/>
    </source>
</evidence>
<name>A0A9Q5N802_SANBA</name>